<sequence>MAALLEEMKFVFKCFEKFGKKAVVAHKEWIEKNEDVKDPGATSVGVIANQGSARVVILYTNIDLIGQMLPTLRPSKE</sequence>
<gene>
    <name evidence="1" type="ORF">I8751_03840</name>
</gene>
<evidence type="ECO:0000313" key="2">
    <source>
        <dbReference type="Proteomes" id="UP000599391"/>
    </source>
</evidence>
<dbReference type="SUPFAM" id="SSF52091">
    <property type="entry name" value="SpoIIaa-like"/>
    <property type="match status" value="1"/>
</dbReference>
<organism evidence="1 2">
    <name type="scientific">Atlanticothrix silvestris CENA357</name>
    <dbReference type="NCBI Taxonomy" id="1725252"/>
    <lineage>
        <taxon>Bacteria</taxon>
        <taxon>Bacillati</taxon>
        <taxon>Cyanobacteriota</taxon>
        <taxon>Cyanophyceae</taxon>
        <taxon>Nostocales</taxon>
        <taxon>Nodulariaceae</taxon>
        <taxon>Atlanticothrix</taxon>
        <taxon>Atlanticothrix silvestris</taxon>
    </lineage>
</organism>
<dbReference type="AlphaFoldDB" id="A0A8J7L279"/>
<dbReference type="RefSeq" id="WP_214437822.1">
    <property type="nucleotide sequence ID" value="NZ_JAECZB010000004.1"/>
</dbReference>
<evidence type="ECO:0000313" key="1">
    <source>
        <dbReference type="EMBL" id="MBH8551522.1"/>
    </source>
</evidence>
<reference evidence="1 2" key="1">
    <citation type="journal article" date="2021" name="Int. J. Syst. Evol. Microbiol.">
        <title>Amazonocrinis nigriterrae gen. nov., sp. nov., Atlanticothrix silvestris gen. nov., sp. nov. and Dendronalium phyllosphericum gen. nov., sp. nov., nostocacean cyanobacteria from Brazilian environments.</title>
        <authorList>
            <person name="Alvarenga D.O."/>
            <person name="Andreote A.P.D."/>
            <person name="Branco L.H.Z."/>
            <person name="Delbaje E."/>
            <person name="Cruz R.B."/>
            <person name="Varani A.M."/>
            <person name="Fiore M.F."/>
        </authorList>
    </citation>
    <scope>NUCLEOTIDE SEQUENCE [LARGE SCALE GENOMIC DNA]</scope>
    <source>
        <strain evidence="1 2">CENA357</strain>
    </source>
</reference>
<accession>A0A8J7L279</accession>
<protein>
    <submittedName>
        <fullName evidence="1">STAS/SEC14 domain-containing protein</fullName>
    </submittedName>
</protein>
<dbReference type="EMBL" id="JAECZB010000004">
    <property type="protein sequence ID" value="MBH8551522.1"/>
    <property type="molecule type" value="Genomic_DNA"/>
</dbReference>
<proteinExistence type="predicted"/>
<keyword evidence="2" id="KW-1185">Reference proteome</keyword>
<name>A0A8J7L279_9CYAN</name>
<dbReference type="Proteomes" id="UP000599391">
    <property type="component" value="Unassembled WGS sequence"/>
</dbReference>
<comment type="caution">
    <text evidence="1">The sequence shown here is derived from an EMBL/GenBank/DDBJ whole genome shotgun (WGS) entry which is preliminary data.</text>
</comment>
<dbReference type="InterPro" id="IPR036513">
    <property type="entry name" value="STAS_dom_sf"/>
</dbReference>